<keyword evidence="2" id="KW-1185">Reference proteome</keyword>
<reference evidence="2" key="1">
    <citation type="submission" date="2014-08" db="EMBL/GenBank/DDBJ databases">
        <authorList>
            <person name="Moulin L."/>
        </authorList>
    </citation>
    <scope>NUCLEOTIDE SEQUENCE [LARGE SCALE GENOMIC DNA]</scope>
</reference>
<name>A0A090FQZ8_MESPL</name>
<dbReference type="AlphaFoldDB" id="A0A090FQZ8"/>
<evidence type="ECO:0000313" key="1">
    <source>
        <dbReference type="EMBL" id="CDX21319.1"/>
    </source>
</evidence>
<accession>A0A090FQZ8</accession>
<evidence type="ECO:0000313" key="2">
    <source>
        <dbReference type="Proteomes" id="UP000045285"/>
    </source>
</evidence>
<gene>
    <name evidence="1" type="ORF">MPL3356_350055</name>
</gene>
<organism evidence="1 2">
    <name type="scientific">Mesorhizobium plurifarium</name>
    <dbReference type="NCBI Taxonomy" id="69974"/>
    <lineage>
        <taxon>Bacteria</taxon>
        <taxon>Pseudomonadati</taxon>
        <taxon>Pseudomonadota</taxon>
        <taxon>Alphaproteobacteria</taxon>
        <taxon>Hyphomicrobiales</taxon>
        <taxon>Phyllobacteriaceae</taxon>
        <taxon>Mesorhizobium</taxon>
    </lineage>
</organism>
<dbReference type="EMBL" id="CCMZ01000029">
    <property type="protein sequence ID" value="CDX21319.1"/>
    <property type="molecule type" value="Genomic_DNA"/>
</dbReference>
<protein>
    <submittedName>
        <fullName evidence="1">Uncharacterized protein</fullName>
    </submittedName>
</protein>
<sequence>MCTATNRLYVPPHEKCPLAGASGQQVVGLGPARTENLVIRTGRHGLRLQMLRPSLPVPVPDKPG</sequence>
<proteinExistence type="predicted"/>
<dbReference type="Proteomes" id="UP000045285">
    <property type="component" value="Unassembled WGS sequence"/>
</dbReference>